<reference evidence="1" key="1">
    <citation type="submission" date="2019-11" db="UniProtKB">
        <authorList>
            <consortium name="WormBaseParasite"/>
        </authorList>
    </citation>
    <scope>IDENTIFICATION</scope>
</reference>
<organism evidence="1">
    <name type="scientific">Mesocestoides corti</name>
    <name type="common">Flatworm</name>
    <dbReference type="NCBI Taxonomy" id="53468"/>
    <lineage>
        <taxon>Eukaryota</taxon>
        <taxon>Metazoa</taxon>
        <taxon>Spiralia</taxon>
        <taxon>Lophotrochozoa</taxon>
        <taxon>Platyhelminthes</taxon>
        <taxon>Cestoda</taxon>
        <taxon>Eucestoda</taxon>
        <taxon>Cyclophyllidea</taxon>
        <taxon>Mesocestoididae</taxon>
        <taxon>Mesocestoides</taxon>
    </lineage>
</organism>
<accession>A0A5K3FE24</accession>
<proteinExistence type="predicted"/>
<name>A0A5K3FE24_MESCO</name>
<dbReference type="WBParaSite" id="MCU_007591-RA">
    <property type="protein sequence ID" value="MCU_007591-RA"/>
    <property type="gene ID" value="MCU_007591"/>
</dbReference>
<sequence>MRSLQPPTQSPPFRSMSPAARILNSSLISANDYPGLSSHLGLDVSTSMTHTAEV</sequence>
<evidence type="ECO:0000313" key="1">
    <source>
        <dbReference type="WBParaSite" id="MCU_007591-RA"/>
    </source>
</evidence>
<protein>
    <submittedName>
        <fullName evidence="1">Uncharacterized protein</fullName>
    </submittedName>
</protein>
<dbReference type="AlphaFoldDB" id="A0A5K3FE24"/>